<gene>
    <name evidence="1" type="ORF">GC093_31150</name>
</gene>
<dbReference type="RefSeq" id="WP_171655895.1">
    <property type="nucleotide sequence ID" value="NZ_WHOD01000119.1"/>
</dbReference>
<protein>
    <submittedName>
        <fullName evidence="1">Uncharacterized protein</fullName>
    </submittedName>
</protein>
<reference evidence="1" key="1">
    <citation type="submission" date="2019-10" db="EMBL/GenBank/DDBJ databases">
        <title>Description of Paenibacillus glebae sp. nov.</title>
        <authorList>
            <person name="Carlier A."/>
            <person name="Qi S."/>
        </authorList>
    </citation>
    <scope>NUCLEOTIDE SEQUENCE</scope>
    <source>
        <strain evidence="1">LMG 31456</strain>
    </source>
</reference>
<evidence type="ECO:0000313" key="1">
    <source>
        <dbReference type="EMBL" id="NOU97652.1"/>
    </source>
</evidence>
<name>A0A972H1D2_9BACL</name>
<dbReference type="Proteomes" id="UP000641588">
    <property type="component" value="Unassembled WGS sequence"/>
</dbReference>
<dbReference type="EMBL" id="WHOD01000119">
    <property type="protein sequence ID" value="NOU97652.1"/>
    <property type="molecule type" value="Genomic_DNA"/>
</dbReference>
<proteinExistence type="predicted"/>
<dbReference type="AlphaFoldDB" id="A0A972H1D2"/>
<keyword evidence="2" id="KW-1185">Reference proteome</keyword>
<organism evidence="1 2">
    <name type="scientific">Paenibacillus foliorum</name>
    <dbReference type="NCBI Taxonomy" id="2654974"/>
    <lineage>
        <taxon>Bacteria</taxon>
        <taxon>Bacillati</taxon>
        <taxon>Bacillota</taxon>
        <taxon>Bacilli</taxon>
        <taxon>Bacillales</taxon>
        <taxon>Paenibacillaceae</taxon>
        <taxon>Paenibacillus</taxon>
    </lineage>
</organism>
<comment type="caution">
    <text evidence="1">The sequence shown here is derived from an EMBL/GenBank/DDBJ whole genome shotgun (WGS) entry which is preliminary data.</text>
</comment>
<sequence length="91" mass="10532">MIFDYYELESLQSGFLTIIVGCRFADEPDELYVIQLDTLQDGTVQELKLYFNGNDCKYTFKPDECALIKDYLVGELADSDYANWYQGGLKF</sequence>
<evidence type="ECO:0000313" key="2">
    <source>
        <dbReference type="Proteomes" id="UP000641588"/>
    </source>
</evidence>
<accession>A0A972H1D2</accession>